<dbReference type="EMBL" id="JBEDUW010000004">
    <property type="protein sequence ID" value="KAK9935044.1"/>
    <property type="molecule type" value="Genomic_DNA"/>
</dbReference>
<evidence type="ECO:0000313" key="8">
    <source>
        <dbReference type="Proteomes" id="UP001457282"/>
    </source>
</evidence>
<dbReference type="GO" id="GO:0006355">
    <property type="term" value="P:regulation of DNA-templated transcription"/>
    <property type="evidence" value="ECO:0007669"/>
    <property type="project" value="InterPro"/>
</dbReference>
<dbReference type="Proteomes" id="UP001457282">
    <property type="component" value="Unassembled WGS sequence"/>
</dbReference>
<evidence type="ECO:0000256" key="5">
    <source>
        <dbReference type="SAM" id="SignalP"/>
    </source>
</evidence>
<evidence type="ECO:0000256" key="1">
    <source>
        <dbReference type="ARBA" id="ARBA00023015"/>
    </source>
</evidence>
<keyword evidence="8" id="KW-1185">Reference proteome</keyword>
<dbReference type="Pfam" id="PF02365">
    <property type="entry name" value="NAM"/>
    <property type="match status" value="1"/>
</dbReference>
<evidence type="ECO:0000313" key="7">
    <source>
        <dbReference type="EMBL" id="KAK9935044.1"/>
    </source>
</evidence>
<dbReference type="InterPro" id="IPR036093">
    <property type="entry name" value="NAC_dom_sf"/>
</dbReference>
<keyword evidence="3" id="KW-0804">Transcription</keyword>
<reference evidence="7 8" key="1">
    <citation type="journal article" date="2023" name="G3 (Bethesda)">
        <title>A chromosome-length genome assembly and annotation of blackberry (Rubus argutus, cv. 'Hillquist').</title>
        <authorList>
            <person name="Bruna T."/>
            <person name="Aryal R."/>
            <person name="Dudchenko O."/>
            <person name="Sargent D.J."/>
            <person name="Mead D."/>
            <person name="Buti M."/>
            <person name="Cavallini A."/>
            <person name="Hytonen T."/>
            <person name="Andres J."/>
            <person name="Pham M."/>
            <person name="Weisz D."/>
            <person name="Mascagni F."/>
            <person name="Usai G."/>
            <person name="Natali L."/>
            <person name="Bassil N."/>
            <person name="Fernandez G.E."/>
            <person name="Lomsadze A."/>
            <person name="Armour M."/>
            <person name="Olukolu B."/>
            <person name="Poorten T."/>
            <person name="Britton C."/>
            <person name="Davik J."/>
            <person name="Ashrafi H."/>
            <person name="Aiden E.L."/>
            <person name="Borodovsky M."/>
            <person name="Worthington M."/>
        </authorList>
    </citation>
    <scope>NUCLEOTIDE SEQUENCE [LARGE SCALE GENOMIC DNA]</scope>
    <source>
        <strain evidence="7">PI 553951</strain>
    </source>
</reference>
<evidence type="ECO:0000256" key="4">
    <source>
        <dbReference type="ARBA" id="ARBA00023242"/>
    </source>
</evidence>
<sequence length="228" mass="26172">MFDWVFSIFFMALSPSASQKKQDFDLLKCSKIDVGKKEEELKLPTGYRFSPDDDELVLFYLVNKILGRTQPITDVIKEIDLFEHDPDQLPLEDYRHGTKCNEAYYFTNLEQIYSSEGKVTRRRTKGGYWKVTSEGKQVKYGDDNVIVGFKTSMFFHKGQPPAPKGSTSRFVMHEYRVNPTIVPVDVLNDSIRAKIERFVVCKIVSKAVHPTYELPPELLSLGEDGKSN</sequence>
<dbReference type="PANTHER" id="PTHR31719:SF179">
    <property type="entry name" value="OS08G0148400 PROTEIN"/>
    <property type="match status" value="1"/>
</dbReference>
<accession>A0AAW1XET9</accession>
<dbReference type="SUPFAM" id="SSF101941">
    <property type="entry name" value="NAC domain"/>
    <property type="match status" value="1"/>
</dbReference>
<name>A0AAW1XET9_RUBAR</name>
<keyword evidence="5" id="KW-0732">Signal</keyword>
<keyword evidence="1" id="KW-0805">Transcription regulation</keyword>
<evidence type="ECO:0000256" key="3">
    <source>
        <dbReference type="ARBA" id="ARBA00023163"/>
    </source>
</evidence>
<dbReference type="InterPro" id="IPR003441">
    <property type="entry name" value="NAC-dom"/>
</dbReference>
<evidence type="ECO:0000256" key="2">
    <source>
        <dbReference type="ARBA" id="ARBA00023125"/>
    </source>
</evidence>
<keyword evidence="2" id="KW-0238">DNA-binding</keyword>
<proteinExistence type="predicted"/>
<gene>
    <name evidence="7" type="ORF">M0R45_022160</name>
</gene>
<keyword evidence="4" id="KW-0539">Nucleus</keyword>
<dbReference type="PANTHER" id="PTHR31719">
    <property type="entry name" value="NAC TRANSCRIPTION FACTOR 56"/>
    <property type="match status" value="1"/>
</dbReference>
<feature type="chain" id="PRO_5043351606" description="NAC domain-containing protein" evidence="5">
    <location>
        <begin position="19"/>
        <end position="228"/>
    </location>
</feature>
<feature type="domain" description="NAC" evidence="6">
    <location>
        <begin position="43"/>
        <end position="206"/>
    </location>
</feature>
<feature type="signal peptide" evidence="5">
    <location>
        <begin position="1"/>
        <end position="18"/>
    </location>
</feature>
<protein>
    <recommendedName>
        <fullName evidence="6">NAC domain-containing protein</fullName>
    </recommendedName>
</protein>
<organism evidence="7 8">
    <name type="scientific">Rubus argutus</name>
    <name type="common">Southern blackberry</name>
    <dbReference type="NCBI Taxonomy" id="59490"/>
    <lineage>
        <taxon>Eukaryota</taxon>
        <taxon>Viridiplantae</taxon>
        <taxon>Streptophyta</taxon>
        <taxon>Embryophyta</taxon>
        <taxon>Tracheophyta</taxon>
        <taxon>Spermatophyta</taxon>
        <taxon>Magnoliopsida</taxon>
        <taxon>eudicotyledons</taxon>
        <taxon>Gunneridae</taxon>
        <taxon>Pentapetalae</taxon>
        <taxon>rosids</taxon>
        <taxon>fabids</taxon>
        <taxon>Rosales</taxon>
        <taxon>Rosaceae</taxon>
        <taxon>Rosoideae</taxon>
        <taxon>Rosoideae incertae sedis</taxon>
        <taxon>Rubus</taxon>
    </lineage>
</organism>
<dbReference type="AlphaFoldDB" id="A0AAW1XET9"/>
<comment type="caution">
    <text evidence="7">The sequence shown here is derived from an EMBL/GenBank/DDBJ whole genome shotgun (WGS) entry which is preliminary data.</text>
</comment>
<dbReference type="GO" id="GO:0003677">
    <property type="term" value="F:DNA binding"/>
    <property type="evidence" value="ECO:0007669"/>
    <property type="project" value="UniProtKB-KW"/>
</dbReference>
<evidence type="ECO:0000259" key="6">
    <source>
        <dbReference type="PROSITE" id="PS51005"/>
    </source>
</evidence>
<dbReference type="Gene3D" id="2.170.150.80">
    <property type="entry name" value="NAC domain"/>
    <property type="match status" value="1"/>
</dbReference>
<dbReference type="PROSITE" id="PS51005">
    <property type="entry name" value="NAC"/>
    <property type="match status" value="1"/>
</dbReference>